<name>A0ABP0UVS7_9BRYO</name>
<dbReference type="SUPFAM" id="SSF52833">
    <property type="entry name" value="Thioredoxin-like"/>
    <property type="match status" value="1"/>
</dbReference>
<feature type="chain" id="PRO_5045824197" description="Thioredoxin domain-containing protein" evidence="2">
    <location>
        <begin position="22"/>
        <end position="231"/>
    </location>
</feature>
<evidence type="ECO:0000256" key="1">
    <source>
        <dbReference type="SAM" id="Phobius"/>
    </source>
</evidence>
<organism evidence="3 4">
    <name type="scientific">Sphagnum troendelagicum</name>
    <dbReference type="NCBI Taxonomy" id="128251"/>
    <lineage>
        <taxon>Eukaryota</taxon>
        <taxon>Viridiplantae</taxon>
        <taxon>Streptophyta</taxon>
        <taxon>Embryophyta</taxon>
        <taxon>Bryophyta</taxon>
        <taxon>Sphagnophytina</taxon>
        <taxon>Sphagnopsida</taxon>
        <taxon>Sphagnales</taxon>
        <taxon>Sphagnaceae</taxon>
        <taxon>Sphagnum</taxon>
    </lineage>
</organism>
<keyword evidence="4" id="KW-1185">Reference proteome</keyword>
<keyword evidence="1" id="KW-0812">Transmembrane</keyword>
<reference evidence="3" key="1">
    <citation type="submission" date="2024-02" db="EMBL/GenBank/DDBJ databases">
        <authorList>
            <consortium name="ELIXIR-Norway"/>
            <consortium name="Elixir Norway"/>
        </authorList>
    </citation>
    <scope>NUCLEOTIDE SEQUENCE</scope>
</reference>
<keyword evidence="2" id="KW-0732">Signal</keyword>
<dbReference type="Gene3D" id="3.40.30.10">
    <property type="entry name" value="Glutaredoxin"/>
    <property type="match status" value="1"/>
</dbReference>
<keyword evidence="1" id="KW-1133">Transmembrane helix</keyword>
<evidence type="ECO:0008006" key="5">
    <source>
        <dbReference type="Google" id="ProtNLM"/>
    </source>
</evidence>
<proteinExistence type="predicted"/>
<dbReference type="PANTHER" id="PTHR19991">
    <property type="entry name" value="L 2 01289"/>
    <property type="match status" value="1"/>
</dbReference>
<dbReference type="InterPro" id="IPR036249">
    <property type="entry name" value="Thioredoxin-like_sf"/>
</dbReference>
<dbReference type="EMBL" id="OZ019898">
    <property type="protein sequence ID" value="CAK9229870.1"/>
    <property type="molecule type" value="Genomic_DNA"/>
</dbReference>
<evidence type="ECO:0000313" key="4">
    <source>
        <dbReference type="Proteomes" id="UP001497512"/>
    </source>
</evidence>
<protein>
    <recommendedName>
        <fullName evidence="5">Thioredoxin domain-containing protein</fullName>
    </recommendedName>
</protein>
<feature type="signal peptide" evidence="2">
    <location>
        <begin position="1"/>
        <end position="21"/>
    </location>
</feature>
<dbReference type="PANTHER" id="PTHR19991:SF2">
    <property type="entry name" value="GH08893P"/>
    <property type="match status" value="1"/>
</dbReference>
<feature type="transmembrane region" description="Helical" evidence="1">
    <location>
        <begin position="189"/>
        <end position="209"/>
    </location>
</feature>
<gene>
    <name evidence="3" type="ORF">CSSPTR1EN2_LOCUS19949</name>
</gene>
<accession>A0ABP0UVS7</accession>
<dbReference type="CDD" id="cd02961">
    <property type="entry name" value="PDI_a_family"/>
    <property type="match status" value="1"/>
</dbReference>
<dbReference type="Proteomes" id="UP001497512">
    <property type="component" value="Chromosome 6"/>
</dbReference>
<sequence>MALSRWVSSCLLLFLMVHCLAATCCALDLDSDDEWDIDAPPTGPQVRSLSDHNFEHDTQAATGQTTGAWLVLFTDAHCDKCRDAKLALIDVAVDGQPILAEVSVLDSPKTSKRFSVSKVPELRLFRDRYMYVYKGELNGPAIKEFVQGGWKNTVGEDVPAETSWLADTIDELQNLANACLKYLAKRPGLLAAVGAVLATGGYVVTRRLLGMKPRNRRKRARPSGRPHKKAG</sequence>
<evidence type="ECO:0000313" key="3">
    <source>
        <dbReference type="EMBL" id="CAK9229870.1"/>
    </source>
</evidence>
<evidence type="ECO:0000256" key="2">
    <source>
        <dbReference type="SAM" id="SignalP"/>
    </source>
</evidence>
<keyword evidence="1" id="KW-0472">Membrane</keyword>